<dbReference type="InterPro" id="IPR008928">
    <property type="entry name" value="6-hairpin_glycosidase_sf"/>
</dbReference>
<sequence>MRHRFCSPHFLLALGLLGSCHMPKATTSSSASSNALVPAPARPIWQSEAYALYPDSVVQGKHVARAVSRTELASNYRSPANEFQSPQVSFKFSLNGKDNEMQPGQDHVLVAVPRAGGAALETPVIVFGQQYVDKMPVPANTYLAPNTPLKIRLDMRPVLASFQKQGYYQLYNGQKLYKDDLKHVHVAGNTTPLSWDFDNLINKPQLELKDPDGDGIYETTVVLNAHSDAKTTAKQWKQSLDVSGFPQYQSDYPLFDAVYNLSIEEAKRAVEPDGTFRTGQEWAGVWTRDISYSIILSQALLQPEVAKTSLMRKVTPDGRIIQDTGTGGAYPCSTDRMIWAVAAWEIYLTTGDEAWLRKVYPIIKKSIEDDVPNAYDAQTGLVRGESSFLDWREQTYPKWMQPADIYESENLGTNAVHAQANTVLSHMAQLLKEDGDAVRFSKLAERIRGGINEHLWQAEKGYYGQYLYGRTYKTLSPRAEALGAALSVLFDVAPTERQATAVQRTPVMAYGIPCIYPQIAGIPPYHNNAVWPFVQSYWGLAAAKAGNETAFMESIAAVTRPAALFVTNKENFVASNGDFAGTQVNSSVMLWSLSGNLGLVYKGLFGMNFQADKLVFRPFVPQALQGTRRLTDFKYRQAVLNVEMTGHGRTIRSITMDGQPLPEATVPGTLTGTHNIRIELSNEAPAATAQNKVPHHVSPMTPAVSYRNGRLSWPAVEGAKAYQVLRNGQFAARTTDTEFAVPAPTAYTEYQVLAVDAAGYESFASEPLVVEADKFRRSYELEASAPAAKLPYKGFAGKGFIEISKTQNRRVTVRVQVPADGLYAIDFRYANGNGPINTSNKCAIRTLRNGVRQLGTVVLPQRGVDEWSDWGYSNPVMAQFSKGTHTLTLTFEPANENMNGEVNQAMLDQLRLTRL</sequence>
<dbReference type="GO" id="GO:0005975">
    <property type="term" value="P:carbohydrate metabolic process"/>
    <property type="evidence" value="ECO:0007669"/>
    <property type="project" value="InterPro"/>
</dbReference>
<dbReference type="KEGG" id="hyh:D3Y59_11745"/>
<keyword evidence="3" id="KW-1185">Reference proteome</keyword>
<dbReference type="Proteomes" id="UP000262802">
    <property type="component" value="Chromosome"/>
</dbReference>
<dbReference type="SUPFAM" id="SSF48208">
    <property type="entry name" value="Six-hairpin glycosidases"/>
    <property type="match status" value="1"/>
</dbReference>
<dbReference type="InterPro" id="IPR013783">
    <property type="entry name" value="Ig-like_fold"/>
</dbReference>
<dbReference type="OrthoDB" id="49490at2"/>
<dbReference type="PROSITE" id="PS51175">
    <property type="entry name" value="CBM6"/>
    <property type="match status" value="1"/>
</dbReference>
<dbReference type="InterPro" id="IPR005084">
    <property type="entry name" value="CBM6"/>
</dbReference>
<organism evidence="2 3">
    <name type="scientific">Hymenobacter oligotrophus</name>
    <dbReference type="NCBI Taxonomy" id="2319843"/>
    <lineage>
        <taxon>Bacteria</taxon>
        <taxon>Pseudomonadati</taxon>
        <taxon>Bacteroidota</taxon>
        <taxon>Cytophagia</taxon>
        <taxon>Cytophagales</taxon>
        <taxon>Hymenobacteraceae</taxon>
        <taxon>Hymenobacter</taxon>
    </lineage>
</organism>
<evidence type="ECO:0000259" key="1">
    <source>
        <dbReference type="PROSITE" id="PS51175"/>
    </source>
</evidence>
<dbReference type="SUPFAM" id="SSF49785">
    <property type="entry name" value="Galactose-binding domain-like"/>
    <property type="match status" value="1"/>
</dbReference>
<dbReference type="InterPro" id="IPR008979">
    <property type="entry name" value="Galactose-bd-like_sf"/>
</dbReference>
<dbReference type="Gene3D" id="2.60.420.10">
    <property type="entry name" value="Maltose phosphorylase, domain 3"/>
    <property type="match status" value="1"/>
</dbReference>
<protein>
    <submittedName>
        <fullName evidence="2">Glycogen debranching protein</fullName>
    </submittedName>
</protein>
<dbReference type="PROSITE" id="PS51257">
    <property type="entry name" value="PROKAR_LIPOPROTEIN"/>
    <property type="match status" value="1"/>
</dbReference>
<dbReference type="AlphaFoldDB" id="A0A3B7R0H4"/>
<evidence type="ECO:0000313" key="2">
    <source>
        <dbReference type="EMBL" id="AYA38918.1"/>
    </source>
</evidence>
<dbReference type="RefSeq" id="WP_119446446.1">
    <property type="nucleotide sequence ID" value="NZ_CP032317.1"/>
</dbReference>
<proteinExistence type="predicted"/>
<gene>
    <name evidence="2" type="ORF">D3Y59_11745</name>
</gene>
<evidence type="ECO:0000313" key="3">
    <source>
        <dbReference type="Proteomes" id="UP000262802"/>
    </source>
</evidence>
<feature type="domain" description="CBM6" evidence="1">
    <location>
        <begin position="768"/>
        <end position="913"/>
    </location>
</feature>
<dbReference type="Gene3D" id="2.60.40.10">
    <property type="entry name" value="Immunoglobulins"/>
    <property type="match status" value="1"/>
</dbReference>
<dbReference type="InterPro" id="IPR012341">
    <property type="entry name" value="6hp_glycosidase-like_sf"/>
</dbReference>
<accession>A0A3B7R0H4</accession>
<dbReference type="EMBL" id="CP032317">
    <property type="protein sequence ID" value="AYA38918.1"/>
    <property type="molecule type" value="Genomic_DNA"/>
</dbReference>
<dbReference type="Gene3D" id="1.50.10.10">
    <property type="match status" value="1"/>
</dbReference>
<dbReference type="GO" id="GO:0030246">
    <property type="term" value="F:carbohydrate binding"/>
    <property type="evidence" value="ECO:0007669"/>
    <property type="project" value="InterPro"/>
</dbReference>
<dbReference type="Gene3D" id="2.60.120.260">
    <property type="entry name" value="Galactose-binding domain-like"/>
    <property type="match status" value="1"/>
</dbReference>
<reference evidence="2 3" key="1">
    <citation type="submission" date="2018-09" db="EMBL/GenBank/DDBJ databases">
        <title>Hymenobacter medium sp. nov., isolated from R2A medium.</title>
        <authorList>
            <person name="Yingchao G."/>
        </authorList>
    </citation>
    <scope>NUCLEOTIDE SEQUENCE [LARGE SCALE GENOMIC DNA]</scope>
    <source>
        <strain evidence="3">sh-6</strain>
    </source>
</reference>
<dbReference type="InterPro" id="IPR035396">
    <property type="entry name" value="Bac_rhamnosid6H"/>
</dbReference>
<dbReference type="Pfam" id="PF17389">
    <property type="entry name" value="Bac_rhamnosid6H"/>
    <property type="match status" value="1"/>
</dbReference>
<name>A0A3B7R0H4_9BACT</name>